<sequence>MRDDLFDLVQLAQKGDHKALEAIIQSFFPAIRSQRMNVAADRQDDLEQVIVETMIKKILSYDLTNSPDFTSFLSRYCCKQGLA</sequence>
<comment type="caution">
    <text evidence="2">The sequence shown here is derived from an EMBL/GenBank/DDBJ whole genome shotgun (WGS) entry which is preliminary data.</text>
</comment>
<accession>A0ABX3GWU7</accession>
<keyword evidence="3" id="KW-1185">Reference proteome</keyword>
<organism evidence="2 3">
    <name type="scientific">Paenibacillus borealis</name>
    <dbReference type="NCBI Taxonomy" id="160799"/>
    <lineage>
        <taxon>Bacteria</taxon>
        <taxon>Bacillati</taxon>
        <taxon>Bacillota</taxon>
        <taxon>Bacilli</taxon>
        <taxon>Bacillales</taxon>
        <taxon>Paenibacillaceae</taxon>
        <taxon>Paenibacillus</taxon>
    </lineage>
</organism>
<gene>
    <name evidence="2" type="ORF">BSK56_29620</name>
</gene>
<dbReference type="InterPro" id="IPR013325">
    <property type="entry name" value="RNA_pol_sigma_r2"/>
</dbReference>
<evidence type="ECO:0000313" key="3">
    <source>
        <dbReference type="Proteomes" id="UP000187412"/>
    </source>
</evidence>
<reference evidence="2 3" key="1">
    <citation type="submission" date="2016-10" db="EMBL/GenBank/DDBJ databases">
        <title>Paenibacillus species isolates.</title>
        <authorList>
            <person name="Beno S.M."/>
        </authorList>
    </citation>
    <scope>NUCLEOTIDE SEQUENCE [LARGE SCALE GENOMIC DNA]</scope>
    <source>
        <strain evidence="2 3">FSL H7-0744</strain>
    </source>
</reference>
<dbReference type="Pfam" id="PF12645">
    <property type="entry name" value="HTH_16"/>
    <property type="match status" value="1"/>
</dbReference>
<dbReference type="EMBL" id="MPTB01000056">
    <property type="protein sequence ID" value="OMD39426.1"/>
    <property type="molecule type" value="Genomic_DNA"/>
</dbReference>
<evidence type="ECO:0000313" key="2">
    <source>
        <dbReference type="EMBL" id="OMD39426.1"/>
    </source>
</evidence>
<dbReference type="Proteomes" id="UP000187412">
    <property type="component" value="Unassembled WGS sequence"/>
</dbReference>
<feature type="domain" description="Helix-turn-helix conjugative transposon-like" evidence="1">
    <location>
        <begin position="6"/>
        <end position="62"/>
    </location>
</feature>
<dbReference type="InterPro" id="IPR024760">
    <property type="entry name" value="HTH_dom_conjug_TS-like"/>
</dbReference>
<dbReference type="RefSeq" id="WP_076114018.1">
    <property type="nucleotide sequence ID" value="NZ_MPTB01000056.1"/>
</dbReference>
<name>A0ABX3GWU7_PAEBO</name>
<protein>
    <recommendedName>
        <fullName evidence="1">Helix-turn-helix conjugative transposon-like domain-containing protein</fullName>
    </recommendedName>
</protein>
<evidence type="ECO:0000259" key="1">
    <source>
        <dbReference type="Pfam" id="PF12645"/>
    </source>
</evidence>
<proteinExistence type="predicted"/>
<dbReference type="SUPFAM" id="SSF88946">
    <property type="entry name" value="Sigma2 domain of RNA polymerase sigma factors"/>
    <property type="match status" value="1"/>
</dbReference>